<name>A0ABV9LB40_9FLAO</name>
<gene>
    <name evidence="1" type="ORF">ACFO5T_12745</name>
</gene>
<reference evidence="2" key="1">
    <citation type="journal article" date="2019" name="Int. J. Syst. Evol. Microbiol.">
        <title>The Global Catalogue of Microorganisms (GCM) 10K type strain sequencing project: providing services to taxonomists for standard genome sequencing and annotation.</title>
        <authorList>
            <consortium name="The Broad Institute Genomics Platform"/>
            <consortium name="The Broad Institute Genome Sequencing Center for Infectious Disease"/>
            <person name="Wu L."/>
            <person name="Ma J."/>
        </authorList>
    </citation>
    <scope>NUCLEOTIDE SEQUENCE [LARGE SCALE GENOMIC DNA]</scope>
    <source>
        <strain evidence="2">CGMCC 4.7427</strain>
    </source>
</reference>
<dbReference type="RefSeq" id="WP_380035013.1">
    <property type="nucleotide sequence ID" value="NZ_JBHSHB010000024.1"/>
</dbReference>
<dbReference type="EMBL" id="JBHSHB010000024">
    <property type="protein sequence ID" value="MFC4691299.1"/>
    <property type="molecule type" value="Genomic_DNA"/>
</dbReference>
<evidence type="ECO:0000313" key="2">
    <source>
        <dbReference type="Proteomes" id="UP001595878"/>
    </source>
</evidence>
<proteinExistence type="predicted"/>
<sequence>MTDFVFIQEFFDSLDFEIKVVYQNYNRSKGENVYLLNSEPVFIETKNEIRPQNIHAFEKNCNKEYPLLIASKYITPKSKKILKGKGINYIDSFGNAFINLSNLKVYVEQGNAKPYHSDHSIIFTQSGGQILFQLLKKPENINETYRYLAHISNVSLGSVSNFMKGLIEEGFAVKWNNDQKYQLIKKEELLERWINVLNEKILPAHKIGNYIFSQSNKSNWKNQLLHPNLLWAGEPGAALLTNHLNPEVYSLFTILSKQEILVNLKLLPSDKGEISIYKPFWMESSTMERATNYMSGKNIAHPLLIYAQLMYSGNDRNLETAKILYDEYIAPHF</sequence>
<protein>
    <submittedName>
        <fullName evidence="1">Type IV toxin-antitoxin system AbiEi family antitoxin</fullName>
    </submittedName>
</protein>
<accession>A0ABV9LB40</accession>
<evidence type="ECO:0000313" key="1">
    <source>
        <dbReference type="EMBL" id="MFC4691299.1"/>
    </source>
</evidence>
<organism evidence="1 2">
    <name type="scientific">Dokdonia genika</name>
    <dbReference type="NCBI Taxonomy" id="308113"/>
    <lineage>
        <taxon>Bacteria</taxon>
        <taxon>Pseudomonadati</taxon>
        <taxon>Bacteroidota</taxon>
        <taxon>Flavobacteriia</taxon>
        <taxon>Flavobacteriales</taxon>
        <taxon>Flavobacteriaceae</taxon>
        <taxon>Dokdonia</taxon>
    </lineage>
</organism>
<dbReference type="InterPro" id="IPR019238">
    <property type="entry name" value="AbiEi_2"/>
</dbReference>
<dbReference type="Pfam" id="PF09952">
    <property type="entry name" value="AbiEi_2"/>
    <property type="match status" value="1"/>
</dbReference>
<dbReference type="Proteomes" id="UP001595878">
    <property type="component" value="Unassembled WGS sequence"/>
</dbReference>
<keyword evidence="2" id="KW-1185">Reference proteome</keyword>
<comment type="caution">
    <text evidence="1">The sequence shown here is derived from an EMBL/GenBank/DDBJ whole genome shotgun (WGS) entry which is preliminary data.</text>
</comment>